<dbReference type="Proteomes" id="UP001597191">
    <property type="component" value="Unassembled WGS sequence"/>
</dbReference>
<dbReference type="EMBL" id="JBHTOH010000086">
    <property type="protein sequence ID" value="MFD1411707.1"/>
    <property type="molecule type" value="Genomic_DNA"/>
</dbReference>
<keyword evidence="2" id="KW-1185">Reference proteome</keyword>
<dbReference type="RefSeq" id="WP_125650133.1">
    <property type="nucleotide sequence ID" value="NZ_JBHTOH010000086.1"/>
</dbReference>
<name>A0ABW4BRW7_9LACO</name>
<dbReference type="InterPro" id="IPR006524">
    <property type="entry name" value="ArpU-like"/>
</dbReference>
<gene>
    <name evidence="1" type="ORF">ACFQ4R_08935</name>
</gene>
<comment type="caution">
    <text evidence="1">The sequence shown here is derived from an EMBL/GenBank/DDBJ whole genome shotgun (WGS) entry which is preliminary data.</text>
</comment>
<reference evidence="2" key="1">
    <citation type="journal article" date="2019" name="Int. J. Syst. Evol. Microbiol.">
        <title>The Global Catalogue of Microorganisms (GCM) 10K type strain sequencing project: providing services to taxonomists for standard genome sequencing and annotation.</title>
        <authorList>
            <consortium name="The Broad Institute Genomics Platform"/>
            <consortium name="The Broad Institute Genome Sequencing Center for Infectious Disease"/>
            <person name="Wu L."/>
            <person name="Ma J."/>
        </authorList>
    </citation>
    <scope>NUCLEOTIDE SEQUENCE [LARGE SCALE GENOMIC DNA]</scope>
    <source>
        <strain evidence="2">CCM 8937</strain>
    </source>
</reference>
<accession>A0ABW4BRW7</accession>
<protein>
    <submittedName>
        <fullName evidence="1">ArpU family phage packaging/lysis transcriptional regulator</fullName>
    </submittedName>
</protein>
<organism evidence="1 2">
    <name type="scientific">Lapidilactobacillus gannanensis</name>
    <dbReference type="NCBI Taxonomy" id="2486002"/>
    <lineage>
        <taxon>Bacteria</taxon>
        <taxon>Bacillati</taxon>
        <taxon>Bacillota</taxon>
        <taxon>Bacilli</taxon>
        <taxon>Lactobacillales</taxon>
        <taxon>Lactobacillaceae</taxon>
        <taxon>Lapidilactobacillus</taxon>
    </lineage>
</organism>
<evidence type="ECO:0000313" key="1">
    <source>
        <dbReference type="EMBL" id="MFD1411707.1"/>
    </source>
</evidence>
<evidence type="ECO:0000313" key="2">
    <source>
        <dbReference type="Proteomes" id="UP001597191"/>
    </source>
</evidence>
<dbReference type="NCBIfam" id="TIGR01637">
    <property type="entry name" value="phage_arpU"/>
    <property type="match status" value="1"/>
</dbReference>
<proteinExistence type="predicted"/>
<sequence length="155" mass="17878">MNDFDKSNYNTWGERVVLLPELDDKATRRNARAVLNRFRSYARMAGRPLVEIKSPTIDDMPKAQAYGNSAEKRIVGIINAQVEIDKIQQAMSFLSFDNYWVLYYSYFTPKPLSNDEISKLIKVATDKTVDYRKAKALIQFAEAYPGQSLLVWKQN</sequence>